<keyword evidence="3" id="KW-1003">Cell membrane</keyword>
<proteinExistence type="predicted"/>
<protein>
    <submittedName>
        <fullName evidence="10">MFS transporter</fullName>
    </submittedName>
</protein>
<evidence type="ECO:0000256" key="1">
    <source>
        <dbReference type="ARBA" id="ARBA00004651"/>
    </source>
</evidence>
<accession>A0ABZ1I9Y5</accession>
<dbReference type="Pfam" id="PF00083">
    <property type="entry name" value="Sugar_tr"/>
    <property type="match status" value="1"/>
</dbReference>
<feature type="transmembrane region" description="Helical" evidence="8">
    <location>
        <begin position="291"/>
        <end position="309"/>
    </location>
</feature>
<evidence type="ECO:0000256" key="3">
    <source>
        <dbReference type="ARBA" id="ARBA00022475"/>
    </source>
</evidence>
<feature type="transmembrane region" description="Helical" evidence="8">
    <location>
        <begin position="321"/>
        <end position="339"/>
    </location>
</feature>
<feature type="transmembrane region" description="Helical" evidence="8">
    <location>
        <begin position="129"/>
        <end position="154"/>
    </location>
</feature>
<dbReference type="RefSeq" id="WP_326569373.1">
    <property type="nucleotide sequence ID" value="NZ_CP142149.1"/>
</dbReference>
<dbReference type="PROSITE" id="PS50850">
    <property type="entry name" value="MFS"/>
    <property type="match status" value="1"/>
</dbReference>
<gene>
    <name evidence="10" type="ORF">VSH64_47880</name>
</gene>
<keyword evidence="11" id="KW-1185">Reference proteome</keyword>
<feature type="transmembrane region" description="Helical" evidence="8">
    <location>
        <begin position="412"/>
        <end position="433"/>
    </location>
</feature>
<feature type="transmembrane region" description="Helical" evidence="8">
    <location>
        <begin position="385"/>
        <end position="406"/>
    </location>
</feature>
<dbReference type="CDD" id="cd17369">
    <property type="entry name" value="MFS_ShiA_like"/>
    <property type="match status" value="1"/>
</dbReference>
<dbReference type="PANTHER" id="PTHR43045:SF1">
    <property type="entry name" value="SHIKIMATE TRANSPORTER"/>
    <property type="match status" value="1"/>
</dbReference>
<feature type="transmembrane region" description="Helical" evidence="8">
    <location>
        <begin position="102"/>
        <end position="123"/>
    </location>
</feature>
<reference evidence="10 11" key="1">
    <citation type="journal article" date="2015" name="Int. J. Syst. Evol. Microbiol.">
        <title>Amycolatopsis rhabdoformis sp. nov., an actinomycete isolated from a tropical forest soil.</title>
        <authorList>
            <person name="Souza W.R."/>
            <person name="Silva R.E."/>
            <person name="Goodfellow M."/>
            <person name="Busarakam K."/>
            <person name="Figueiro F.S."/>
            <person name="Ferreira D."/>
            <person name="Rodrigues-Filho E."/>
            <person name="Moraes L.A.B."/>
            <person name="Zucchi T.D."/>
        </authorList>
    </citation>
    <scope>NUCLEOTIDE SEQUENCE [LARGE SCALE GENOMIC DNA]</scope>
    <source>
        <strain evidence="10 11">NCIMB 14900</strain>
    </source>
</reference>
<dbReference type="SUPFAM" id="SSF103473">
    <property type="entry name" value="MFS general substrate transporter"/>
    <property type="match status" value="1"/>
</dbReference>
<evidence type="ECO:0000256" key="2">
    <source>
        <dbReference type="ARBA" id="ARBA00022448"/>
    </source>
</evidence>
<dbReference type="InterPro" id="IPR036259">
    <property type="entry name" value="MFS_trans_sf"/>
</dbReference>
<feature type="transmembrane region" description="Helical" evidence="8">
    <location>
        <begin position="66"/>
        <end position="90"/>
    </location>
</feature>
<comment type="subcellular location">
    <subcellularLocation>
        <location evidence="1">Cell membrane</location>
        <topology evidence="1">Multi-pass membrane protein</topology>
    </subcellularLocation>
</comment>
<keyword evidence="5 8" id="KW-1133">Transmembrane helix</keyword>
<evidence type="ECO:0000256" key="4">
    <source>
        <dbReference type="ARBA" id="ARBA00022692"/>
    </source>
</evidence>
<keyword evidence="2" id="KW-0813">Transport</keyword>
<evidence type="ECO:0000256" key="5">
    <source>
        <dbReference type="ARBA" id="ARBA00022989"/>
    </source>
</evidence>
<dbReference type="InterPro" id="IPR011701">
    <property type="entry name" value="MFS"/>
</dbReference>
<keyword evidence="4 8" id="KW-0812">Transmembrane</keyword>
<evidence type="ECO:0000256" key="8">
    <source>
        <dbReference type="SAM" id="Phobius"/>
    </source>
</evidence>
<evidence type="ECO:0000313" key="11">
    <source>
        <dbReference type="Proteomes" id="UP001330812"/>
    </source>
</evidence>
<dbReference type="EMBL" id="CP142149">
    <property type="protein sequence ID" value="WSE30428.1"/>
    <property type="molecule type" value="Genomic_DNA"/>
</dbReference>
<keyword evidence="6 8" id="KW-0472">Membrane</keyword>
<feature type="region of interest" description="Disordered" evidence="7">
    <location>
        <begin position="1"/>
        <end position="24"/>
    </location>
</feature>
<feature type="transmembrane region" description="Helical" evidence="8">
    <location>
        <begin position="345"/>
        <end position="364"/>
    </location>
</feature>
<feature type="transmembrane region" description="Helical" evidence="8">
    <location>
        <begin position="41"/>
        <end position="60"/>
    </location>
</feature>
<dbReference type="Proteomes" id="UP001330812">
    <property type="component" value="Chromosome"/>
</dbReference>
<dbReference type="PANTHER" id="PTHR43045">
    <property type="entry name" value="SHIKIMATE TRANSPORTER"/>
    <property type="match status" value="1"/>
</dbReference>
<dbReference type="InterPro" id="IPR020846">
    <property type="entry name" value="MFS_dom"/>
</dbReference>
<dbReference type="InterPro" id="IPR005828">
    <property type="entry name" value="MFS_sugar_transport-like"/>
</dbReference>
<name>A0ABZ1I9Y5_9PSEU</name>
<evidence type="ECO:0000256" key="7">
    <source>
        <dbReference type="SAM" id="MobiDB-lite"/>
    </source>
</evidence>
<organism evidence="10 11">
    <name type="scientific">Amycolatopsis rhabdoformis</name>
    <dbReference type="NCBI Taxonomy" id="1448059"/>
    <lineage>
        <taxon>Bacteria</taxon>
        <taxon>Bacillati</taxon>
        <taxon>Actinomycetota</taxon>
        <taxon>Actinomycetes</taxon>
        <taxon>Pseudonocardiales</taxon>
        <taxon>Pseudonocardiaceae</taxon>
        <taxon>Amycolatopsis</taxon>
    </lineage>
</organism>
<dbReference type="Pfam" id="PF07690">
    <property type="entry name" value="MFS_1"/>
    <property type="match status" value="1"/>
</dbReference>
<evidence type="ECO:0000313" key="10">
    <source>
        <dbReference type="EMBL" id="WSE30428.1"/>
    </source>
</evidence>
<feature type="transmembrane region" description="Helical" evidence="8">
    <location>
        <begin position="255"/>
        <end position="271"/>
    </location>
</feature>
<evidence type="ECO:0000259" key="9">
    <source>
        <dbReference type="PROSITE" id="PS50850"/>
    </source>
</evidence>
<feature type="transmembrane region" description="Helical" evidence="8">
    <location>
        <begin position="205"/>
        <end position="224"/>
    </location>
</feature>
<dbReference type="Gene3D" id="1.20.1250.20">
    <property type="entry name" value="MFS general substrate transporter like domains"/>
    <property type="match status" value="2"/>
</dbReference>
<evidence type="ECO:0000256" key="6">
    <source>
        <dbReference type="ARBA" id="ARBA00023136"/>
    </source>
</evidence>
<sequence length="448" mass="47373">MASEPTSGAGAPATTADPGTQAPPPMRRVALSVLIGTTIEWYDFQLYGIAAALVIAPLYFPSADPLAGSLLAFSTFAIGFGARPIGGIILGHFGDRIGRKKMLVLSLTMMGFATFLMGVLPTYAQVGAWAPVFMVLLRLVQGFGVGGEWGGAVLTAVEYASPRKRGLYGSLPQIGVPAGLVLSTLIFLLVSQLPEQQFMAWGWRIPFLVSIVLVVVGLVVRLRLRETPVFEKVRERKEEQRAPLVTAIRAYPKQILLAIGSMVSTGAYYYIVNTYALSYAASAKTMDRASLLTAIMISGVVACAALPYFGSMSERFGRRRMILIGLAAMAVWIYPTILAVASGNFALVVGAYVVGAIFFSVSYGPQATFIVEMFDARVRFSAASTSFQLGVLLGGALAPIIAASLVRATGTVISVAVYVCLVSLLSLGCVLGVSRAALARGSADLDSV</sequence>
<feature type="compositionally biased region" description="Low complexity" evidence="7">
    <location>
        <begin position="1"/>
        <end position="20"/>
    </location>
</feature>
<feature type="transmembrane region" description="Helical" evidence="8">
    <location>
        <begin position="174"/>
        <end position="193"/>
    </location>
</feature>
<feature type="domain" description="Major facilitator superfamily (MFS) profile" evidence="9">
    <location>
        <begin position="29"/>
        <end position="435"/>
    </location>
</feature>